<dbReference type="InterPro" id="IPR033701">
    <property type="entry name" value="POLO_box_1"/>
</dbReference>
<dbReference type="Gene3D" id="1.10.510.10">
    <property type="entry name" value="Transferase(Phosphotransferase) domain 1"/>
    <property type="match status" value="1"/>
</dbReference>
<dbReference type="InterPro" id="IPR000719">
    <property type="entry name" value="Prot_kinase_dom"/>
</dbReference>
<dbReference type="GO" id="GO:0005634">
    <property type="term" value="C:nucleus"/>
    <property type="evidence" value="ECO:0007669"/>
    <property type="project" value="TreeGrafter"/>
</dbReference>
<dbReference type="SUPFAM" id="SSF82615">
    <property type="entry name" value="Polo-box domain"/>
    <property type="match status" value="2"/>
</dbReference>
<dbReference type="PROSITE" id="PS00108">
    <property type="entry name" value="PROTEIN_KINASE_ST"/>
    <property type="match status" value="1"/>
</dbReference>
<sequence>MAAHVQYQQMRDALPQVASRRPFSNTGNQMPASQSAPSEPPKPGKQGTEPPLPRQNTKTAPPSPPQVIRDNLHSVSYQRVGFLGEGGFARVYEVSDRTGVRQAIKVVTKDSLKTKKAKTKLYAEIKIHRSLEHPNIVRFGDCFEDTENVYMTLELCEAGSLMDMLRRRRRFTEPESRFFMIQLIGACHYMHSHQVIHRDLKLGNLFLDHEMNVKVGDFGLAALIENPGERKKTICGTPNYIAPEVLFDTANGHSFEVDTWSIGVILYTLVIGRPPFQTKEVKTIYNRIRNNEYDFPQERPVSVDVQDLISQILTRDPSARPALHEIVDHEFFTEGTVPSYVPRTAQDRAPDFKHISRATSKLNLQRLRRRAMLDDDDEIPDATANTSRNKSITGNTTTNMSALTSSASLAQQEREFQRAVQPGSPISALLGAARQPLVMGSANANTREREQPLIRKLQAVAKETRSLNDGRGSAMGMSGPNRGNNLQDIEEEDNEPETKEEAFMRRKELEAQKARIVAQMTCEPSANVLRQAAEMDEMENVPPPSKRQDKAKKASEPAKELRTSSALSSSSSAKLQGFDAVAHTLQIAFDAKTRGKLFRDPKNDVSLPDAKVFIVSWVDYCNKYGMGYALTDGTVGVHFNDSTSIMLSPDKDHVDYITSKQGGSGYARRSFLLNEYEPDVKSKVYLLKHFERYIMDRLYGEYSFTFEDLDRTRGLDFVQKYLRMKHVIVFKLSNDALQFNFYDHTKVILSSQGLLVTHINKDYELTRWSLSELMMRSLRPSDDPVEMKFVQRLVDKLKYCKEVLQSIKNAASGGEPSSPAESGSD</sequence>
<dbReference type="InterPro" id="IPR008271">
    <property type="entry name" value="Ser/Thr_kinase_AS"/>
</dbReference>
<feature type="domain" description="Protein kinase" evidence="8">
    <location>
        <begin position="77"/>
        <end position="332"/>
    </location>
</feature>
<keyword evidence="11" id="KW-1185">Reference proteome</keyword>
<feature type="region of interest" description="Disordered" evidence="7">
    <location>
        <begin position="1"/>
        <end position="69"/>
    </location>
</feature>
<dbReference type="GO" id="GO:0000776">
    <property type="term" value="C:kinetochore"/>
    <property type="evidence" value="ECO:0007669"/>
    <property type="project" value="TreeGrafter"/>
</dbReference>
<evidence type="ECO:0000313" key="11">
    <source>
        <dbReference type="Proteomes" id="UP000217199"/>
    </source>
</evidence>
<evidence type="ECO:0000259" key="8">
    <source>
        <dbReference type="PROSITE" id="PS50011"/>
    </source>
</evidence>
<evidence type="ECO:0000256" key="7">
    <source>
        <dbReference type="SAM" id="MobiDB-lite"/>
    </source>
</evidence>
<feature type="region of interest" description="Disordered" evidence="7">
    <location>
        <begin position="465"/>
        <end position="498"/>
    </location>
</feature>
<dbReference type="FunCoup" id="A0A286U6G3">
    <property type="interactions" value="249"/>
</dbReference>
<dbReference type="PANTHER" id="PTHR24345">
    <property type="entry name" value="SERINE/THREONINE-PROTEIN KINASE PLK"/>
    <property type="match status" value="1"/>
</dbReference>
<name>A0A286U6G3_9AGAM</name>
<feature type="region of interest" description="Disordered" evidence="7">
    <location>
        <begin position="534"/>
        <end position="569"/>
    </location>
</feature>
<organism evidence="10 11">
    <name type="scientific">Pyrrhoderma noxium</name>
    <dbReference type="NCBI Taxonomy" id="2282107"/>
    <lineage>
        <taxon>Eukaryota</taxon>
        <taxon>Fungi</taxon>
        <taxon>Dikarya</taxon>
        <taxon>Basidiomycota</taxon>
        <taxon>Agaricomycotina</taxon>
        <taxon>Agaricomycetes</taxon>
        <taxon>Hymenochaetales</taxon>
        <taxon>Hymenochaetaceae</taxon>
        <taxon>Pyrrhoderma</taxon>
    </lineage>
</organism>
<dbReference type="InterPro" id="IPR033695">
    <property type="entry name" value="POLO_box_2"/>
</dbReference>
<reference evidence="10 11" key="1">
    <citation type="journal article" date="2017" name="Mol. Ecol.">
        <title>Comparative and population genomic landscape of Phellinus noxius: A hypervariable fungus causing root rot in trees.</title>
        <authorList>
            <person name="Chung C.L."/>
            <person name="Lee T.J."/>
            <person name="Akiba M."/>
            <person name="Lee H.H."/>
            <person name="Kuo T.H."/>
            <person name="Liu D."/>
            <person name="Ke H.M."/>
            <person name="Yokoi T."/>
            <person name="Roa M.B."/>
            <person name="Lu M.J."/>
            <person name="Chang Y.Y."/>
            <person name="Ann P.J."/>
            <person name="Tsai J.N."/>
            <person name="Chen C.Y."/>
            <person name="Tzean S.S."/>
            <person name="Ota Y."/>
            <person name="Hattori T."/>
            <person name="Sahashi N."/>
            <person name="Liou R.F."/>
            <person name="Kikuchi T."/>
            <person name="Tsai I.J."/>
        </authorList>
    </citation>
    <scope>NUCLEOTIDE SEQUENCE [LARGE SCALE GENOMIC DNA]</scope>
    <source>
        <strain evidence="10 11">FFPRI411160</strain>
    </source>
</reference>
<feature type="compositionally biased region" description="Polar residues" evidence="7">
    <location>
        <begin position="22"/>
        <end position="37"/>
    </location>
</feature>
<protein>
    <submittedName>
        <fullName evidence="10">Pkinase-domain-containing</fullName>
    </submittedName>
</protein>
<dbReference type="GO" id="GO:0007052">
    <property type="term" value="P:mitotic spindle organization"/>
    <property type="evidence" value="ECO:0007669"/>
    <property type="project" value="TreeGrafter"/>
</dbReference>
<gene>
    <name evidence="10" type="ORF">PNOK_0894200</name>
</gene>
<dbReference type="GO" id="GO:0005737">
    <property type="term" value="C:cytoplasm"/>
    <property type="evidence" value="ECO:0007669"/>
    <property type="project" value="TreeGrafter"/>
</dbReference>
<dbReference type="Gene3D" id="3.30.1120.30">
    <property type="entry name" value="POLO box domain"/>
    <property type="match status" value="2"/>
</dbReference>
<dbReference type="SMART" id="SM00220">
    <property type="entry name" value="S_TKc"/>
    <property type="match status" value="1"/>
</dbReference>
<keyword evidence="1" id="KW-0723">Serine/threonine-protein kinase</keyword>
<evidence type="ECO:0000256" key="3">
    <source>
        <dbReference type="ARBA" id="ARBA00022737"/>
    </source>
</evidence>
<keyword evidence="3" id="KW-0677">Repeat</keyword>
<evidence type="ECO:0000259" key="9">
    <source>
        <dbReference type="PROSITE" id="PS50078"/>
    </source>
</evidence>
<dbReference type="FunFam" id="1.10.510.10:FF:000647">
    <property type="entry name" value="Serine/threonine-protein kinase"/>
    <property type="match status" value="1"/>
</dbReference>
<dbReference type="GO" id="GO:0000922">
    <property type="term" value="C:spindle pole"/>
    <property type="evidence" value="ECO:0007669"/>
    <property type="project" value="TreeGrafter"/>
</dbReference>
<dbReference type="Gene3D" id="3.30.200.20">
    <property type="entry name" value="Phosphorylase Kinase, domain 1"/>
    <property type="match status" value="1"/>
</dbReference>
<keyword evidence="2" id="KW-0808">Transferase</keyword>
<dbReference type="OrthoDB" id="408964at2759"/>
<dbReference type="PROSITE" id="PS50078">
    <property type="entry name" value="POLO_BOX"/>
    <property type="match status" value="2"/>
</dbReference>
<dbReference type="Pfam" id="PF00069">
    <property type="entry name" value="Pkinase"/>
    <property type="match status" value="1"/>
</dbReference>
<dbReference type="GO" id="GO:0005524">
    <property type="term" value="F:ATP binding"/>
    <property type="evidence" value="ECO:0007669"/>
    <property type="project" value="UniProtKB-KW"/>
</dbReference>
<dbReference type="CDD" id="cd13118">
    <property type="entry name" value="POLO_box_1"/>
    <property type="match status" value="1"/>
</dbReference>
<evidence type="ECO:0000313" key="10">
    <source>
        <dbReference type="EMBL" id="PAV15181.1"/>
    </source>
</evidence>
<evidence type="ECO:0000256" key="2">
    <source>
        <dbReference type="ARBA" id="ARBA00022679"/>
    </source>
</evidence>
<keyword evidence="6" id="KW-0067">ATP-binding</keyword>
<dbReference type="GO" id="GO:0004674">
    <property type="term" value="F:protein serine/threonine kinase activity"/>
    <property type="evidence" value="ECO:0007669"/>
    <property type="project" value="UniProtKB-KW"/>
</dbReference>
<keyword evidence="4" id="KW-0547">Nucleotide-binding</keyword>
<dbReference type="SUPFAM" id="SSF56112">
    <property type="entry name" value="Protein kinase-like (PK-like)"/>
    <property type="match status" value="1"/>
</dbReference>
<dbReference type="InParanoid" id="A0A286U6G3"/>
<accession>A0A286U6G3</accession>
<feature type="domain" description="POLO box" evidence="9">
    <location>
        <begin position="613"/>
        <end position="696"/>
    </location>
</feature>
<feature type="domain" description="POLO box" evidence="9">
    <location>
        <begin position="717"/>
        <end position="809"/>
    </location>
</feature>
<dbReference type="FunFam" id="3.30.200.20:FF:000091">
    <property type="entry name" value="Serine/threonine-protein kinase PLK"/>
    <property type="match status" value="1"/>
</dbReference>
<dbReference type="PROSITE" id="PS50011">
    <property type="entry name" value="PROTEIN_KINASE_DOM"/>
    <property type="match status" value="1"/>
</dbReference>
<proteinExistence type="predicted"/>
<evidence type="ECO:0000256" key="5">
    <source>
        <dbReference type="ARBA" id="ARBA00022777"/>
    </source>
</evidence>
<dbReference type="InterPro" id="IPR000959">
    <property type="entry name" value="POLO_box_dom"/>
</dbReference>
<dbReference type="PANTHER" id="PTHR24345:SF0">
    <property type="entry name" value="CELL CYCLE SERINE_THREONINE-PROTEIN KINASE CDC5_MSD2"/>
    <property type="match status" value="1"/>
</dbReference>
<dbReference type="InterPro" id="IPR036947">
    <property type="entry name" value="POLO_box_dom_sf"/>
</dbReference>
<dbReference type="Proteomes" id="UP000217199">
    <property type="component" value="Unassembled WGS sequence"/>
</dbReference>
<feature type="region of interest" description="Disordered" evidence="7">
    <location>
        <begin position="378"/>
        <end position="399"/>
    </location>
</feature>
<feature type="compositionally biased region" description="Basic and acidic residues" evidence="7">
    <location>
        <begin position="546"/>
        <end position="562"/>
    </location>
</feature>
<dbReference type="GO" id="GO:0005816">
    <property type="term" value="C:spindle pole body"/>
    <property type="evidence" value="ECO:0007669"/>
    <property type="project" value="TreeGrafter"/>
</dbReference>
<dbReference type="Pfam" id="PF00659">
    <property type="entry name" value="POLO_box"/>
    <property type="match status" value="2"/>
</dbReference>
<evidence type="ECO:0000256" key="6">
    <source>
        <dbReference type="ARBA" id="ARBA00022840"/>
    </source>
</evidence>
<feature type="compositionally biased region" description="Polar residues" evidence="7">
    <location>
        <begin position="383"/>
        <end position="394"/>
    </location>
</feature>
<evidence type="ECO:0000256" key="4">
    <source>
        <dbReference type="ARBA" id="ARBA00022741"/>
    </source>
</evidence>
<keyword evidence="5" id="KW-0418">Kinase</keyword>
<dbReference type="STRING" id="2282107.A0A286U6G3"/>
<dbReference type="InterPro" id="IPR011009">
    <property type="entry name" value="Kinase-like_dom_sf"/>
</dbReference>
<dbReference type="CDD" id="cd14099">
    <property type="entry name" value="STKc_PLK"/>
    <property type="match status" value="1"/>
</dbReference>
<dbReference type="EMBL" id="NBII01000010">
    <property type="protein sequence ID" value="PAV15181.1"/>
    <property type="molecule type" value="Genomic_DNA"/>
</dbReference>
<evidence type="ECO:0000256" key="1">
    <source>
        <dbReference type="ARBA" id="ARBA00022527"/>
    </source>
</evidence>
<dbReference type="CDD" id="cd13117">
    <property type="entry name" value="POLO_box_2"/>
    <property type="match status" value="1"/>
</dbReference>
<comment type="caution">
    <text evidence="10">The sequence shown here is derived from an EMBL/GenBank/DDBJ whole genome shotgun (WGS) entry which is preliminary data.</text>
</comment>
<dbReference type="AlphaFoldDB" id="A0A286U6G3"/>